<keyword evidence="9" id="KW-1278">Translocase</keyword>
<dbReference type="InterPro" id="IPR011759">
    <property type="entry name" value="Cyt_c_oxidase_su2_TM_dom"/>
</dbReference>
<keyword evidence="15 20" id="KW-0496">Mitochondrion</keyword>
<dbReference type="PROSITE" id="PS00078">
    <property type="entry name" value="COX2"/>
    <property type="match status" value="1"/>
</dbReference>
<evidence type="ECO:0000259" key="19">
    <source>
        <dbReference type="PROSITE" id="PS50999"/>
    </source>
</evidence>
<evidence type="ECO:0000256" key="1">
    <source>
        <dbReference type="ARBA" id="ARBA00004141"/>
    </source>
</evidence>
<reference evidence="20" key="1">
    <citation type="submission" date="2020-08" db="EMBL/GenBank/DDBJ databases">
        <title>Extreme Genomic Makeover: Evolutionary History of Maternally-transmitted Clam Symbionts.</title>
        <authorList>
            <person name="Perez M."/>
            <person name="Breusing C."/>
            <person name="Angers B."/>
            <person name="Won Y.-J."/>
            <person name="Young R."/>
        </authorList>
    </citation>
    <scope>NUCLEOTIDE SEQUENCE</scope>
    <source>
        <strain evidence="20">V2338_9_S17</strain>
        <tissue evidence="20">Gills</tissue>
    </source>
</reference>
<dbReference type="GO" id="GO:0005507">
    <property type="term" value="F:copper ion binding"/>
    <property type="evidence" value="ECO:0007669"/>
    <property type="project" value="InterPro"/>
</dbReference>
<evidence type="ECO:0000256" key="13">
    <source>
        <dbReference type="ARBA" id="ARBA00023136"/>
    </source>
</evidence>
<organism evidence="20">
    <name type="scientific">Calyptogena rectimargo</name>
    <dbReference type="NCBI Taxonomy" id="1298638"/>
    <lineage>
        <taxon>Eukaryota</taxon>
        <taxon>Metazoa</taxon>
        <taxon>Spiralia</taxon>
        <taxon>Lophotrochozoa</taxon>
        <taxon>Mollusca</taxon>
        <taxon>Bivalvia</taxon>
        <taxon>Autobranchia</taxon>
        <taxon>Heteroconchia</taxon>
        <taxon>Euheterodonta</taxon>
        <taxon>Imparidentia</taxon>
        <taxon>Neoheterodontei</taxon>
        <taxon>Venerida</taxon>
        <taxon>Glossoidea</taxon>
        <taxon>Vesicomyidae</taxon>
        <taxon>Calyptogena</taxon>
    </lineage>
</organism>
<keyword evidence="8" id="KW-0460">Magnesium</keyword>
<protein>
    <recommendedName>
        <fullName evidence="3 15">Cytochrome c oxidase subunit 2</fullName>
    </recommendedName>
</protein>
<keyword evidence="13 15" id="KW-0472">Membrane</keyword>
<feature type="transmembrane region" description="Helical" evidence="17">
    <location>
        <begin position="20"/>
        <end position="47"/>
    </location>
</feature>
<feature type="compositionally biased region" description="Gly residues" evidence="16">
    <location>
        <begin position="202"/>
        <end position="211"/>
    </location>
</feature>
<dbReference type="PRINTS" id="PR01166">
    <property type="entry name" value="CYCOXIDASEII"/>
</dbReference>
<keyword evidence="5 15" id="KW-0679">Respiratory chain</keyword>
<evidence type="ECO:0000256" key="17">
    <source>
        <dbReference type="SAM" id="Phobius"/>
    </source>
</evidence>
<dbReference type="Pfam" id="PF00116">
    <property type="entry name" value="COX2"/>
    <property type="match status" value="1"/>
</dbReference>
<keyword evidence="11 17" id="KW-1133">Transmembrane helix</keyword>
<evidence type="ECO:0000256" key="15">
    <source>
        <dbReference type="RuleBase" id="RU000457"/>
    </source>
</evidence>
<sequence length="484" mass="53435">MGSWEKFWFYDMNTVVGQELILYNDLVMVVATAVLVVVGWFMFLFLNSRSFFGGKMNKYVFHNELLEIMWTMVPAFMLCFLGYVSLMNLYIMEVGDHVVYGMKVTAHQWYWEYSYLVDFIQKLEEDLLWLGCWVNRVVGEFAWNYDIAPEMKKLSKKVVLSGEGCFALGFCEHKGDPGNKSWEGISDGPGVLGDDEEDGPNNGPGGAGLNSGLGVNNQNNGVGGNSMSTEQDDEESDEEGGLGAIVVEGSSLGGVSNCEELLKILNGVLQFDSEEGMLGDVESHLDGKGYDVGSWDWEEDVVGEGFLGVNANNSGVNSMLSFFYSGVSSLEKWSGWWGKLCSWIPHVFLSCKWNYSYEVYEIFNNFMLSLGSFRGFTVTDACYLMSAVKNELLISTMDVMHSWGVGSLGVKCDAVPGRVNSLGISPLRSGVFYGNCYELCGEGHSMMPISVAVMSCNDVDLVLKQGVLLTSDCVLTLEEAVPKD</sequence>
<dbReference type="InterPro" id="IPR002429">
    <property type="entry name" value="CcO_II-like_C"/>
</dbReference>
<dbReference type="Pfam" id="PF02790">
    <property type="entry name" value="COX2_TM"/>
    <property type="match status" value="1"/>
</dbReference>
<evidence type="ECO:0000256" key="14">
    <source>
        <dbReference type="ARBA" id="ARBA00049512"/>
    </source>
</evidence>
<dbReference type="SUPFAM" id="SSF49503">
    <property type="entry name" value="Cupredoxins"/>
    <property type="match status" value="1"/>
</dbReference>
<feature type="transmembrane region" description="Helical" evidence="17">
    <location>
        <begin position="68"/>
        <end position="91"/>
    </location>
</feature>
<dbReference type="InterPro" id="IPR045187">
    <property type="entry name" value="CcO_II"/>
</dbReference>
<dbReference type="GO" id="GO:0005743">
    <property type="term" value="C:mitochondrial inner membrane"/>
    <property type="evidence" value="ECO:0007669"/>
    <property type="project" value="UniProtKB-SubCell"/>
</dbReference>
<keyword evidence="12 15" id="KW-0186">Copper</keyword>
<evidence type="ECO:0000256" key="6">
    <source>
        <dbReference type="ARBA" id="ARBA00022692"/>
    </source>
</evidence>
<evidence type="ECO:0000256" key="11">
    <source>
        <dbReference type="ARBA" id="ARBA00022989"/>
    </source>
</evidence>
<evidence type="ECO:0000256" key="7">
    <source>
        <dbReference type="ARBA" id="ARBA00022723"/>
    </source>
</evidence>
<feature type="compositionally biased region" description="Acidic residues" evidence="16">
    <location>
        <begin position="230"/>
        <end position="239"/>
    </location>
</feature>
<evidence type="ECO:0000256" key="10">
    <source>
        <dbReference type="ARBA" id="ARBA00022982"/>
    </source>
</evidence>
<dbReference type="PANTHER" id="PTHR22888">
    <property type="entry name" value="CYTOCHROME C OXIDASE, SUBUNIT II"/>
    <property type="match status" value="1"/>
</dbReference>
<dbReference type="InterPro" id="IPR036257">
    <property type="entry name" value="Cyt_c_oxidase_su2_TM_sf"/>
</dbReference>
<evidence type="ECO:0000259" key="18">
    <source>
        <dbReference type="PROSITE" id="PS50857"/>
    </source>
</evidence>
<feature type="domain" description="Cytochrome oxidase subunit II copper A binding" evidence="18">
    <location>
        <begin position="341"/>
        <end position="465"/>
    </location>
</feature>
<proteinExistence type="inferred from homology"/>
<comment type="subcellular location">
    <subcellularLocation>
        <location evidence="1">Membrane</location>
        <topology evidence="1">Multi-pass membrane protein</topology>
    </subcellularLocation>
    <subcellularLocation>
        <location evidence="15">Mitochondrion inner membrane</location>
        <topology evidence="15">Multi-pass membrane protein</topology>
    </subcellularLocation>
</comment>
<keyword evidence="7 15" id="KW-0479">Metal-binding</keyword>
<dbReference type="GO" id="GO:0004129">
    <property type="term" value="F:cytochrome-c oxidase activity"/>
    <property type="evidence" value="ECO:0007669"/>
    <property type="project" value="UniProtKB-EC"/>
</dbReference>
<dbReference type="PANTHER" id="PTHR22888:SF9">
    <property type="entry name" value="CYTOCHROME C OXIDASE SUBUNIT 2"/>
    <property type="match status" value="1"/>
</dbReference>
<evidence type="ECO:0000256" key="2">
    <source>
        <dbReference type="ARBA" id="ARBA00007866"/>
    </source>
</evidence>
<evidence type="ECO:0000256" key="16">
    <source>
        <dbReference type="SAM" id="MobiDB-lite"/>
    </source>
</evidence>
<dbReference type="Gene3D" id="1.10.287.90">
    <property type="match status" value="1"/>
</dbReference>
<dbReference type="EMBL" id="MT947387">
    <property type="protein sequence ID" value="UFQ25460.1"/>
    <property type="molecule type" value="Genomic_DNA"/>
</dbReference>
<keyword evidence="4 15" id="KW-0813">Transport</keyword>
<dbReference type="AlphaFoldDB" id="A0A8K1SUJ0"/>
<evidence type="ECO:0000256" key="5">
    <source>
        <dbReference type="ARBA" id="ARBA00022660"/>
    </source>
</evidence>
<keyword evidence="15" id="KW-0999">Mitochondrion inner membrane</keyword>
<evidence type="ECO:0000313" key="20">
    <source>
        <dbReference type="EMBL" id="UFQ25460.1"/>
    </source>
</evidence>
<evidence type="ECO:0000256" key="9">
    <source>
        <dbReference type="ARBA" id="ARBA00022967"/>
    </source>
</evidence>
<accession>A0A8K1SUJ0</accession>
<comment type="similarity">
    <text evidence="2 15">Belongs to the cytochrome c oxidase subunit 2 family.</text>
</comment>
<evidence type="ECO:0000256" key="4">
    <source>
        <dbReference type="ARBA" id="ARBA00022448"/>
    </source>
</evidence>
<feature type="domain" description="Cytochrome oxidase subunit II transmembrane region profile" evidence="19">
    <location>
        <begin position="1"/>
        <end position="96"/>
    </location>
</feature>
<keyword evidence="6 15" id="KW-0812">Transmembrane</keyword>
<comment type="catalytic activity">
    <reaction evidence="14">
        <text>4 Fe(II)-[cytochrome c] + O2 + 8 H(+)(in) = 4 Fe(III)-[cytochrome c] + 2 H2O + 4 H(+)(out)</text>
        <dbReference type="Rhea" id="RHEA:11436"/>
        <dbReference type="Rhea" id="RHEA-COMP:10350"/>
        <dbReference type="Rhea" id="RHEA-COMP:14399"/>
        <dbReference type="ChEBI" id="CHEBI:15377"/>
        <dbReference type="ChEBI" id="CHEBI:15378"/>
        <dbReference type="ChEBI" id="CHEBI:15379"/>
        <dbReference type="ChEBI" id="CHEBI:29033"/>
        <dbReference type="ChEBI" id="CHEBI:29034"/>
        <dbReference type="EC" id="7.1.1.9"/>
    </reaction>
    <physiologicalReaction direction="left-to-right" evidence="14">
        <dbReference type="Rhea" id="RHEA:11437"/>
    </physiologicalReaction>
</comment>
<dbReference type="PROSITE" id="PS50857">
    <property type="entry name" value="COX2_CUA"/>
    <property type="match status" value="1"/>
</dbReference>
<dbReference type="GO" id="GO:0042773">
    <property type="term" value="P:ATP synthesis coupled electron transport"/>
    <property type="evidence" value="ECO:0007669"/>
    <property type="project" value="TreeGrafter"/>
</dbReference>
<evidence type="ECO:0000256" key="12">
    <source>
        <dbReference type="ARBA" id="ARBA00023008"/>
    </source>
</evidence>
<dbReference type="SUPFAM" id="SSF81464">
    <property type="entry name" value="Cytochrome c oxidase subunit II-like, transmembrane region"/>
    <property type="match status" value="1"/>
</dbReference>
<feature type="region of interest" description="Disordered" evidence="16">
    <location>
        <begin position="179"/>
        <end position="239"/>
    </location>
</feature>
<comment type="cofactor">
    <cofactor evidence="15">
        <name>Cu cation</name>
        <dbReference type="ChEBI" id="CHEBI:23378"/>
    </cofactor>
    <text evidence="15">Binds a copper A center.</text>
</comment>
<dbReference type="PROSITE" id="PS50999">
    <property type="entry name" value="COX2_TM"/>
    <property type="match status" value="1"/>
</dbReference>
<geneLocation type="mitochondrion" evidence="20"/>
<dbReference type="InterPro" id="IPR008972">
    <property type="entry name" value="Cupredoxin"/>
</dbReference>
<dbReference type="InterPro" id="IPR001505">
    <property type="entry name" value="Copper_CuA"/>
</dbReference>
<evidence type="ECO:0000256" key="3">
    <source>
        <dbReference type="ARBA" id="ARBA00015946"/>
    </source>
</evidence>
<dbReference type="Gene3D" id="2.60.40.420">
    <property type="entry name" value="Cupredoxins - blue copper proteins"/>
    <property type="match status" value="1"/>
</dbReference>
<comment type="function">
    <text evidence="15">Component of the cytochrome c oxidase, the last enzyme in the mitochondrial electron transport chain which drives oxidative phosphorylation. The respiratory chain contains 3 multisubunit complexes succinate dehydrogenase (complex II, CII), ubiquinol-cytochrome c oxidoreductase (cytochrome b-c1 complex, complex III, CIII) and cytochrome c oxidase (complex IV, CIV), that cooperate to transfer electrons derived from NADH and succinate to molecular oxygen, creating an electrochemical gradient over the inner membrane that drives transmembrane transport and the ATP synthase. Cytochrome c oxidase is the component of the respiratory chain that catalyzes the reduction of oxygen to water. Electrons originating from reduced cytochrome c in the intermembrane space (IMS) are transferred via the dinuclear copper A center (CU(A)) of subunit 2 and heme A of subunit 1 to the active site in subunit 1, a binuclear center (BNC) formed by heme A3 and copper B (CU(B)). The BNC reduces molecular oxygen to 2 water molecules using 4 electrons from cytochrome c in the IMS and 4 protons from the mitochondrial matrix.</text>
</comment>
<evidence type="ECO:0000256" key="8">
    <source>
        <dbReference type="ARBA" id="ARBA00022842"/>
    </source>
</evidence>
<gene>
    <name evidence="20" type="primary">cox2</name>
</gene>
<keyword evidence="10 15" id="KW-0249">Electron transport</keyword>
<name>A0A8K1SUJ0_9BIVA</name>